<proteinExistence type="predicted"/>
<dbReference type="InterPro" id="IPR004360">
    <property type="entry name" value="Glyas_Fos-R_dOase_dom"/>
</dbReference>
<dbReference type="PROSITE" id="PS51819">
    <property type="entry name" value="VOC"/>
    <property type="match status" value="1"/>
</dbReference>
<reference evidence="2" key="1">
    <citation type="submission" date="2019-08" db="EMBL/GenBank/DDBJ databases">
        <authorList>
            <person name="Kucharzyk K."/>
            <person name="Murdoch R.W."/>
            <person name="Higgins S."/>
            <person name="Loffler F."/>
        </authorList>
    </citation>
    <scope>NUCLEOTIDE SEQUENCE</scope>
</reference>
<dbReference type="Pfam" id="PF00903">
    <property type="entry name" value="Glyoxalase"/>
    <property type="match status" value="1"/>
</dbReference>
<name>A0A644ZB12_9ZZZZ</name>
<sequence>MHSLQHVKLAFSHFGFHVVDLEKMARFYKDVLQFTETDRGNLGEVQLIFLSRDPDTHHQIALVSGRPAQGLPFNPINQISFQVPDLRNLRLVHRLALESGASDMQTATHGNAVSLYFRDPEGNRIEVFMDTPWYCIQPLREPIDFARSDEAVMQQAEHIARNSPRFMPRSEWRAQMVERMGRDQGLAALASIA</sequence>
<dbReference type="SUPFAM" id="SSF54593">
    <property type="entry name" value="Glyoxalase/Bleomycin resistance protein/Dihydroxybiphenyl dioxygenase"/>
    <property type="match status" value="1"/>
</dbReference>
<dbReference type="AlphaFoldDB" id="A0A644ZB12"/>
<dbReference type="EMBL" id="VSSQ01008162">
    <property type="protein sequence ID" value="MPM38072.1"/>
    <property type="molecule type" value="Genomic_DNA"/>
</dbReference>
<accession>A0A644ZB12</accession>
<dbReference type="Gene3D" id="3.10.180.10">
    <property type="entry name" value="2,3-Dihydroxybiphenyl 1,2-Dioxygenase, domain 1"/>
    <property type="match status" value="1"/>
</dbReference>
<comment type="caution">
    <text evidence="2">The sequence shown here is derived from an EMBL/GenBank/DDBJ whole genome shotgun (WGS) entry which is preliminary data.</text>
</comment>
<organism evidence="2">
    <name type="scientific">bioreactor metagenome</name>
    <dbReference type="NCBI Taxonomy" id="1076179"/>
    <lineage>
        <taxon>unclassified sequences</taxon>
        <taxon>metagenomes</taxon>
        <taxon>ecological metagenomes</taxon>
    </lineage>
</organism>
<evidence type="ECO:0000259" key="1">
    <source>
        <dbReference type="PROSITE" id="PS51819"/>
    </source>
</evidence>
<dbReference type="InterPro" id="IPR029068">
    <property type="entry name" value="Glyas_Bleomycin-R_OHBP_Dase"/>
</dbReference>
<protein>
    <recommendedName>
        <fullName evidence="1">VOC domain-containing protein</fullName>
    </recommendedName>
</protein>
<gene>
    <name evidence="2" type="ORF">SDC9_84695</name>
</gene>
<dbReference type="InterPro" id="IPR037523">
    <property type="entry name" value="VOC_core"/>
</dbReference>
<feature type="domain" description="VOC" evidence="1">
    <location>
        <begin position="10"/>
        <end position="130"/>
    </location>
</feature>
<evidence type="ECO:0000313" key="2">
    <source>
        <dbReference type="EMBL" id="MPM38072.1"/>
    </source>
</evidence>